<evidence type="ECO:0000313" key="1">
    <source>
        <dbReference type="EMBL" id="NEC87721.1"/>
    </source>
</evidence>
<dbReference type="EMBL" id="JAAGLU010000014">
    <property type="protein sequence ID" value="NEC87721.1"/>
    <property type="molecule type" value="Genomic_DNA"/>
</dbReference>
<dbReference type="RefSeq" id="WP_164315854.1">
    <property type="nucleotide sequence ID" value="NZ_JAAGLU010000014.1"/>
</dbReference>
<sequence>MTSTALMAWTKKAARNWRPEKITEWAFLLPGRRAIICQPSIGEARKLGGINMHWHDLAIRSHTVP</sequence>
<name>A0A6B3BTN1_9ACTN</name>
<organism evidence="1">
    <name type="scientific">Streptomyces sp. SID12501</name>
    <dbReference type="NCBI Taxonomy" id="2706042"/>
    <lineage>
        <taxon>Bacteria</taxon>
        <taxon>Bacillati</taxon>
        <taxon>Actinomycetota</taxon>
        <taxon>Actinomycetes</taxon>
        <taxon>Kitasatosporales</taxon>
        <taxon>Streptomycetaceae</taxon>
        <taxon>Streptomyces</taxon>
    </lineage>
</organism>
<accession>A0A6B3BTN1</accession>
<protein>
    <submittedName>
        <fullName evidence="1">Uncharacterized protein</fullName>
    </submittedName>
</protein>
<comment type="caution">
    <text evidence="1">The sequence shown here is derived from an EMBL/GenBank/DDBJ whole genome shotgun (WGS) entry which is preliminary data.</text>
</comment>
<dbReference type="AlphaFoldDB" id="A0A6B3BTN1"/>
<reference evidence="1" key="1">
    <citation type="submission" date="2020-01" db="EMBL/GenBank/DDBJ databases">
        <title>Insect and environment-associated Actinomycetes.</title>
        <authorList>
            <person name="Currrie C."/>
            <person name="Chevrette M."/>
            <person name="Carlson C."/>
            <person name="Stubbendieck R."/>
            <person name="Wendt-Pienkowski E."/>
        </authorList>
    </citation>
    <scope>NUCLEOTIDE SEQUENCE</scope>
    <source>
        <strain evidence="1">SID12501</strain>
    </source>
</reference>
<gene>
    <name evidence="1" type="ORF">G3I71_18210</name>
</gene>
<proteinExistence type="predicted"/>